<reference evidence="1" key="1">
    <citation type="submission" date="2024-01" db="EMBL/GenBank/DDBJ databases">
        <title>The diversity of rhizobia nodulating Mimosa spp. in eleven states of Brazil covering several biomes is determined by host plant, location, and edaphic factors.</title>
        <authorList>
            <person name="Rouws L."/>
            <person name="Barauna A."/>
            <person name="Beukes C."/>
            <person name="De Faria S.M."/>
            <person name="Gross E."/>
            <person name="Dos Reis Junior F.B."/>
            <person name="Simon M."/>
            <person name="Maluk M."/>
            <person name="Odee D.W."/>
            <person name="Kenicer G."/>
            <person name="Young J.P.W."/>
            <person name="Reis V.M."/>
            <person name="Zilli J."/>
            <person name="James E.K."/>
        </authorList>
    </citation>
    <scope>NUCLEOTIDE SEQUENCE</scope>
    <source>
        <strain evidence="1">JPY452</strain>
    </source>
</reference>
<keyword evidence="2" id="KW-1185">Reference proteome</keyword>
<organism evidence="1 2">
    <name type="scientific">Paraburkholderia unamae</name>
    <dbReference type="NCBI Taxonomy" id="219649"/>
    <lineage>
        <taxon>Bacteria</taxon>
        <taxon>Pseudomonadati</taxon>
        <taxon>Pseudomonadota</taxon>
        <taxon>Betaproteobacteria</taxon>
        <taxon>Burkholderiales</taxon>
        <taxon>Burkholderiaceae</taxon>
        <taxon>Paraburkholderia</taxon>
    </lineage>
</organism>
<sequence length="388" mass="41772">MTDPFTLRTIPPEDEALRAPVRAFLTEALKGVPSAVRARSWLGFDADFSRRLAAQGWLGLTLPREYGGGGRSPFARFVLVEELLAAGAPVSAHWIADRQSGPLIARYGTEAQKAFYLPRICRAEAFFCIGMSEPNAGSDLASVRTRAERTASGWRLSGRKIWTTNAPHSHFMIALVRTSGAPEDRHRGLSQVIVDLSLPGVHVAPIRDLAGDAHFSEVTFDDVELPEDALIGTEGAGWEQVTAELAFERSGPERIYSSIVLLEEWAHTLREAARAAHAPVGESERRTLGAFVTELATLRAMSVAVTGALADGASPATQAALVKDLGTSFEQSVPTLIGDALGAHPQQAVTRELADTLDYVTKIAPSYSLRGGTREILRGMIARGLGLR</sequence>
<gene>
    <name evidence="1" type="ORF">VSR83_40815</name>
</gene>
<comment type="caution">
    <text evidence="1">The sequence shown here is derived from an EMBL/GenBank/DDBJ whole genome shotgun (WGS) entry which is preliminary data.</text>
</comment>
<evidence type="ECO:0000313" key="1">
    <source>
        <dbReference type="EMBL" id="MEM5406253.1"/>
    </source>
</evidence>
<evidence type="ECO:0000313" key="2">
    <source>
        <dbReference type="Proteomes" id="UP001392318"/>
    </source>
</evidence>
<name>A0ACC6RXT0_9BURK</name>
<dbReference type="Proteomes" id="UP001392318">
    <property type="component" value="Unassembled WGS sequence"/>
</dbReference>
<dbReference type="EMBL" id="JAYMRU010000067">
    <property type="protein sequence ID" value="MEM5406253.1"/>
    <property type="molecule type" value="Genomic_DNA"/>
</dbReference>
<protein>
    <submittedName>
        <fullName evidence="1">Acyl-CoA dehydrogenase family protein</fullName>
    </submittedName>
</protein>
<proteinExistence type="predicted"/>
<accession>A0ACC6RXT0</accession>